<dbReference type="Gene3D" id="3.10.450.50">
    <property type="match status" value="1"/>
</dbReference>
<dbReference type="RefSeq" id="WP_204011248.1">
    <property type="nucleotide sequence ID" value="NZ_BOOG01000008.1"/>
</dbReference>
<sequence length="167" mass="19400">MIMAGAQRTPEQRIADLERVEAIKTLKYRYWRACDNKDPEAFRDCFIREGASIRFGRMGDYDDVSGLVEIFTKIALREEDGRHVILDMHHGIHPVITLLSDAEAVGQWTLRFRQINLLDNTERLASVEYDDTYVIEDGRWKKSSCHVRELWSMVRPLPEGTVVKEGF</sequence>
<feature type="domain" description="SnoaL-like" evidence="1">
    <location>
        <begin position="16"/>
        <end position="144"/>
    </location>
</feature>
<comment type="caution">
    <text evidence="2">The sequence shown here is derived from an EMBL/GenBank/DDBJ whole genome shotgun (WGS) entry which is preliminary data.</text>
</comment>
<dbReference type="AlphaFoldDB" id="A0A8J3VY13"/>
<organism evidence="2 3">
    <name type="scientific">Sphaerimonospora thailandensis</name>
    <dbReference type="NCBI Taxonomy" id="795644"/>
    <lineage>
        <taxon>Bacteria</taxon>
        <taxon>Bacillati</taxon>
        <taxon>Actinomycetota</taxon>
        <taxon>Actinomycetes</taxon>
        <taxon>Streptosporangiales</taxon>
        <taxon>Streptosporangiaceae</taxon>
        <taxon>Sphaerimonospora</taxon>
    </lineage>
</organism>
<gene>
    <name evidence="2" type="ORF">Mth01_07610</name>
</gene>
<dbReference type="SUPFAM" id="SSF54427">
    <property type="entry name" value="NTF2-like"/>
    <property type="match status" value="1"/>
</dbReference>
<evidence type="ECO:0000313" key="3">
    <source>
        <dbReference type="Proteomes" id="UP000610966"/>
    </source>
</evidence>
<keyword evidence="3" id="KW-1185">Reference proteome</keyword>
<accession>A0A8J3VY13</accession>
<name>A0A8J3VY13_9ACTN</name>
<dbReference type="Proteomes" id="UP000610966">
    <property type="component" value="Unassembled WGS sequence"/>
</dbReference>
<dbReference type="EMBL" id="BOOG01000008">
    <property type="protein sequence ID" value="GIH68508.1"/>
    <property type="molecule type" value="Genomic_DNA"/>
</dbReference>
<evidence type="ECO:0000259" key="1">
    <source>
        <dbReference type="Pfam" id="PF13577"/>
    </source>
</evidence>
<proteinExistence type="predicted"/>
<dbReference type="InterPro" id="IPR037401">
    <property type="entry name" value="SnoaL-like"/>
</dbReference>
<protein>
    <recommendedName>
        <fullName evidence="1">SnoaL-like domain-containing protein</fullName>
    </recommendedName>
</protein>
<dbReference type="InterPro" id="IPR032710">
    <property type="entry name" value="NTF2-like_dom_sf"/>
</dbReference>
<reference evidence="2" key="1">
    <citation type="submission" date="2021-01" db="EMBL/GenBank/DDBJ databases">
        <title>Whole genome shotgun sequence of Sphaerimonospora thailandensis NBRC 107569.</title>
        <authorList>
            <person name="Komaki H."/>
            <person name="Tamura T."/>
        </authorList>
    </citation>
    <scope>NUCLEOTIDE SEQUENCE</scope>
    <source>
        <strain evidence="2">NBRC 107569</strain>
    </source>
</reference>
<dbReference type="Pfam" id="PF13577">
    <property type="entry name" value="SnoaL_4"/>
    <property type="match status" value="1"/>
</dbReference>
<evidence type="ECO:0000313" key="2">
    <source>
        <dbReference type="EMBL" id="GIH68508.1"/>
    </source>
</evidence>